<dbReference type="RefSeq" id="WP_272438156.1">
    <property type="nucleotide sequence ID" value="NZ_JAMQKB010000044.1"/>
</dbReference>
<dbReference type="AlphaFoldDB" id="A0A9X3WVB5"/>
<protein>
    <submittedName>
        <fullName evidence="2">Uncharacterized protein</fullName>
    </submittedName>
</protein>
<proteinExistence type="predicted"/>
<evidence type="ECO:0000313" key="2">
    <source>
        <dbReference type="EMBL" id="MDC3426330.1"/>
    </source>
</evidence>
<dbReference type="Proteomes" id="UP001145050">
    <property type="component" value="Unassembled WGS sequence"/>
</dbReference>
<gene>
    <name evidence="2" type="ORF">NC797_17840</name>
</gene>
<keyword evidence="3" id="KW-1185">Reference proteome</keyword>
<name>A0A9X3WVB5_9BACI</name>
<sequence length="78" mass="9656">MPNYKIKMNYHNNKWEIYRVYQIDQVRYRQHHGYYNSLHEAEERAKKLNTIHEGLKQEQTNMRKTTRKSTQKSCKKLV</sequence>
<evidence type="ECO:0000313" key="3">
    <source>
        <dbReference type="Proteomes" id="UP001145050"/>
    </source>
</evidence>
<organism evidence="2 3">
    <name type="scientific">Terrihalobacillus insolitus</name>
    <dbReference type="NCBI Taxonomy" id="2950438"/>
    <lineage>
        <taxon>Bacteria</taxon>
        <taxon>Bacillati</taxon>
        <taxon>Bacillota</taxon>
        <taxon>Bacilli</taxon>
        <taxon>Bacillales</taxon>
        <taxon>Bacillaceae</taxon>
        <taxon>Terrihalobacillus</taxon>
    </lineage>
</organism>
<feature type="region of interest" description="Disordered" evidence="1">
    <location>
        <begin position="59"/>
        <end position="78"/>
    </location>
</feature>
<evidence type="ECO:0000256" key="1">
    <source>
        <dbReference type="SAM" id="MobiDB-lite"/>
    </source>
</evidence>
<accession>A0A9X3WVB5</accession>
<reference evidence="2" key="1">
    <citation type="submission" date="2022-06" db="EMBL/GenBank/DDBJ databases">
        <title>Aquibacillus sp. a new bacterium isolated from soil saline samples.</title>
        <authorList>
            <person name="Galisteo C."/>
            <person name="De La Haba R."/>
            <person name="Sanchez-Porro C."/>
            <person name="Ventosa A."/>
        </authorList>
    </citation>
    <scope>NUCLEOTIDE SEQUENCE</scope>
    <source>
        <strain evidence="2">3ASR75-11</strain>
    </source>
</reference>
<comment type="caution">
    <text evidence="2">The sequence shown here is derived from an EMBL/GenBank/DDBJ whole genome shotgun (WGS) entry which is preliminary data.</text>
</comment>
<feature type="compositionally biased region" description="Basic residues" evidence="1">
    <location>
        <begin position="64"/>
        <end position="78"/>
    </location>
</feature>
<dbReference type="EMBL" id="JAMQKB010000044">
    <property type="protein sequence ID" value="MDC3426330.1"/>
    <property type="molecule type" value="Genomic_DNA"/>
</dbReference>